<reference evidence="3 4" key="1">
    <citation type="submission" date="2017-05" db="EMBL/GenBank/DDBJ databases">
        <authorList>
            <person name="Varghese N."/>
            <person name="Submissions S."/>
        </authorList>
    </citation>
    <scope>NUCLEOTIDE SEQUENCE [LARGE SCALE GENOMIC DNA]</scope>
    <source>
        <strain evidence="3 4">DSM 27040</strain>
    </source>
</reference>
<keyword evidence="1" id="KW-0812">Transmembrane</keyword>
<evidence type="ECO:0000313" key="3">
    <source>
        <dbReference type="EMBL" id="SMO78291.1"/>
    </source>
</evidence>
<dbReference type="Pfam" id="PF13568">
    <property type="entry name" value="OMP_b-brl_2"/>
    <property type="match status" value="1"/>
</dbReference>
<evidence type="ECO:0000313" key="4">
    <source>
        <dbReference type="Proteomes" id="UP000319040"/>
    </source>
</evidence>
<keyword evidence="1" id="KW-0472">Membrane</keyword>
<dbReference type="Proteomes" id="UP000319040">
    <property type="component" value="Unassembled WGS sequence"/>
</dbReference>
<evidence type="ECO:0000259" key="2">
    <source>
        <dbReference type="Pfam" id="PF13568"/>
    </source>
</evidence>
<proteinExistence type="predicted"/>
<keyword evidence="4" id="KW-1185">Reference proteome</keyword>
<feature type="domain" description="Outer membrane protein beta-barrel" evidence="2">
    <location>
        <begin position="54"/>
        <end position="238"/>
    </location>
</feature>
<protein>
    <submittedName>
        <fullName evidence="3">Probable protein-translocating porin PorT</fullName>
    </submittedName>
</protein>
<accession>A0A521E4I8</accession>
<organism evidence="3 4">
    <name type="scientific">Saccharicrinis carchari</name>
    <dbReference type="NCBI Taxonomy" id="1168039"/>
    <lineage>
        <taxon>Bacteria</taxon>
        <taxon>Pseudomonadati</taxon>
        <taxon>Bacteroidota</taxon>
        <taxon>Bacteroidia</taxon>
        <taxon>Marinilabiliales</taxon>
        <taxon>Marinilabiliaceae</taxon>
        <taxon>Saccharicrinis</taxon>
    </lineage>
</organism>
<dbReference type="AlphaFoldDB" id="A0A521E4I8"/>
<name>A0A521E4I8_SACCC</name>
<evidence type="ECO:0000256" key="1">
    <source>
        <dbReference type="SAM" id="Phobius"/>
    </source>
</evidence>
<sequence length="270" mass="30672">MCFKSNTNNQGKAIVSMSKICCELYFSSYGVARRAVLRIGFVFLLLLASLNMQAQKEGKLVPNLKGFDEKLIHFGFLIGVNTSNFSIIHSRAATPENDNKPRYAEVLDLQPGINLGIVTSLKLRKNLNLRVLPGLSFGQRDLSFIDTDSVRYDPLKIKSTFLEMPIMLKYGGDRNHNFKPYIIAGLNPRFDLAKKKQNGLLLNSFDLYYEIGAGFDSYLNYFRLSTEFKISIGMRDVLNHDGTGELLDMPYTQAIDKLTSRIFVLNFYFE</sequence>
<feature type="transmembrane region" description="Helical" evidence="1">
    <location>
        <begin position="35"/>
        <end position="52"/>
    </location>
</feature>
<dbReference type="EMBL" id="FXTB01000007">
    <property type="protein sequence ID" value="SMO78291.1"/>
    <property type="molecule type" value="Genomic_DNA"/>
</dbReference>
<dbReference type="InterPro" id="IPR025665">
    <property type="entry name" value="Beta-barrel_OMP_2"/>
</dbReference>
<gene>
    <name evidence="3" type="ORF">SAMN06265379_107147</name>
</gene>
<keyword evidence="1" id="KW-1133">Transmembrane helix</keyword>